<feature type="non-terminal residue" evidence="2">
    <location>
        <position position="283"/>
    </location>
</feature>
<feature type="compositionally biased region" description="Low complexity" evidence="1">
    <location>
        <begin position="154"/>
        <end position="179"/>
    </location>
</feature>
<evidence type="ECO:0000313" key="3">
    <source>
        <dbReference type="Proteomes" id="UP000815325"/>
    </source>
</evidence>
<name>A0ABQ7FVX0_DUNSA</name>
<feature type="compositionally biased region" description="Pro residues" evidence="1">
    <location>
        <begin position="180"/>
        <end position="190"/>
    </location>
</feature>
<keyword evidence="3" id="KW-1185">Reference proteome</keyword>
<gene>
    <name evidence="2" type="ORF">DUNSADRAFT_3680</name>
</gene>
<feature type="compositionally biased region" description="Low complexity" evidence="1">
    <location>
        <begin position="260"/>
        <end position="283"/>
    </location>
</feature>
<evidence type="ECO:0008006" key="4">
    <source>
        <dbReference type="Google" id="ProtNLM"/>
    </source>
</evidence>
<comment type="caution">
    <text evidence="2">The sequence shown here is derived from an EMBL/GenBank/DDBJ whole genome shotgun (WGS) entry which is preliminary data.</text>
</comment>
<evidence type="ECO:0000256" key="1">
    <source>
        <dbReference type="SAM" id="MobiDB-lite"/>
    </source>
</evidence>
<feature type="region of interest" description="Disordered" evidence="1">
    <location>
        <begin position="100"/>
        <end position="283"/>
    </location>
</feature>
<protein>
    <recommendedName>
        <fullName evidence="4">Encoded protein</fullName>
    </recommendedName>
</protein>
<evidence type="ECO:0000313" key="2">
    <source>
        <dbReference type="EMBL" id="KAF5826302.1"/>
    </source>
</evidence>
<feature type="compositionally biased region" description="Low complexity" evidence="1">
    <location>
        <begin position="191"/>
        <end position="204"/>
    </location>
</feature>
<feature type="compositionally biased region" description="Low complexity" evidence="1">
    <location>
        <begin position="212"/>
        <end position="231"/>
    </location>
</feature>
<reference evidence="2" key="1">
    <citation type="submission" date="2017-08" db="EMBL/GenBank/DDBJ databases">
        <authorList>
            <person name="Polle J.E."/>
            <person name="Barry K."/>
            <person name="Cushman J."/>
            <person name="Schmutz J."/>
            <person name="Tran D."/>
            <person name="Hathwaick L.T."/>
            <person name="Yim W.C."/>
            <person name="Jenkins J."/>
            <person name="Mckie-Krisberg Z.M."/>
            <person name="Prochnik S."/>
            <person name="Lindquist E."/>
            <person name="Dockter R.B."/>
            <person name="Adam C."/>
            <person name="Molina H."/>
            <person name="Bunkerborg J."/>
            <person name="Jin E."/>
            <person name="Buchheim M."/>
            <person name="Magnuson J."/>
        </authorList>
    </citation>
    <scope>NUCLEOTIDE SEQUENCE</scope>
    <source>
        <strain evidence="2">CCAP 19/18</strain>
    </source>
</reference>
<dbReference type="Proteomes" id="UP000815325">
    <property type="component" value="Unassembled WGS sequence"/>
</dbReference>
<proteinExistence type="predicted"/>
<sequence>MLLPACAQDPGMVPFSLKFRFLYAYHSLSQSLLAWVSASCPPPPLPVCRTLNSRPLRLPVHVYHQLSPSACFFASCGQSAVTDKSYDTVVHDCAQDPGSWPSQSHCMTLDQGPLGGSLGRNPPPSPSRRNPFGKGLSNIFESSTDDELPDFLSQPRAGGRPAPVRQPARQPAAATAVPSAPSPAQAPAPAAPAQTIPAPAQKIPPAAPAPAAPASVAHVPAAPAAQAVAQPFSPPVPDIPAAHETQHMPDSGYVPPPPMLQQSQQQLLQQQQQQQPQQQNQGV</sequence>
<organism evidence="2 3">
    <name type="scientific">Dunaliella salina</name>
    <name type="common">Green alga</name>
    <name type="synonym">Protococcus salinus</name>
    <dbReference type="NCBI Taxonomy" id="3046"/>
    <lineage>
        <taxon>Eukaryota</taxon>
        <taxon>Viridiplantae</taxon>
        <taxon>Chlorophyta</taxon>
        <taxon>core chlorophytes</taxon>
        <taxon>Chlorophyceae</taxon>
        <taxon>CS clade</taxon>
        <taxon>Chlamydomonadales</taxon>
        <taxon>Dunaliellaceae</taxon>
        <taxon>Dunaliella</taxon>
    </lineage>
</organism>
<dbReference type="EMBL" id="MU071060">
    <property type="protein sequence ID" value="KAF5826302.1"/>
    <property type="molecule type" value="Genomic_DNA"/>
</dbReference>
<accession>A0ABQ7FVX0</accession>